<protein>
    <submittedName>
        <fullName evidence="3">2,2-dialkylglycine decarboxylase</fullName>
    </submittedName>
</protein>
<dbReference type="SUPFAM" id="SSF53383">
    <property type="entry name" value="PLP-dependent transferases"/>
    <property type="match status" value="1"/>
</dbReference>
<dbReference type="GO" id="GO:0030170">
    <property type="term" value="F:pyridoxal phosphate binding"/>
    <property type="evidence" value="ECO:0007669"/>
    <property type="project" value="InterPro"/>
</dbReference>
<dbReference type="GO" id="GO:0005739">
    <property type="term" value="C:mitochondrion"/>
    <property type="evidence" value="ECO:0007669"/>
    <property type="project" value="TreeGrafter"/>
</dbReference>
<dbReference type="InterPro" id="IPR015421">
    <property type="entry name" value="PyrdxlP-dep_Trfase_major"/>
</dbReference>
<dbReference type="Pfam" id="PF00202">
    <property type="entry name" value="Aminotran_3"/>
    <property type="match status" value="1"/>
</dbReference>
<dbReference type="PANTHER" id="PTHR45688">
    <property type="match status" value="1"/>
</dbReference>
<dbReference type="InterPro" id="IPR005814">
    <property type="entry name" value="Aminotrans_3"/>
</dbReference>
<organism evidence="3 4">
    <name type="scientific">Fusarium austroafricanum</name>
    <dbReference type="NCBI Taxonomy" id="2364996"/>
    <lineage>
        <taxon>Eukaryota</taxon>
        <taxon>Fungi</taxon>
        <taxon>Dikarya</taxon>
        <taxon>Ascomycota</taxon>
        <taxon>Pezizomycotina</taxon>
        <taxon>Sordariomycetes</taxon>
        <taxon>Hypocreomycetidae</taxon>
        <taxon>Hypocreales</taxon>
        <taxon>Nectriaceae</taxon>
        <taxon>Fusarium</taxon>
        <taxon>Fusarium concolor species complex</taxon>
    </lineage>
</organism>
<reference evidence="3" key="1">
    <citation type="submission" date="2020-01" db="EMBL/GenBank/DDBJ databases">
        <title>Identification and distribution of gene clusters putatively required for synthesis of sphingolipid metabolism inhibitors in phylogenetically diverse species of the filamentous fungus Fusarium.</title>
        <authorList>
            <person name="Kim H.-S."/>
            <person name="Busman M."/>
            <person name="Brown D.W."/>
            <person name="Divon H."/>
            <person name="Uhlig S."/>
            <person name="Proctor R.H."/>
        </authorList>
    </citation>
    <scope>NUCLEOTIDE SEQUENCE</scope>
    <source>
        <strain evidence="3">NRRL 53441</strain>
    </source>
</reference>
<evidence type="ECO:0000313" key="4">
    <source>
        <dbReference type="Proteomes" id="UP000605986"/>
    </source>
</evidence>
<comment type="similarity">
    <text evidence="1">Belongs to the class-III pyridoxal-phosphate-dependent aminotransferase family.</text>
</comment>
<dbReference type="PANTHER" id="PTHR45688:SF13">
    <property type="entry name" value="ALANINE--GLYOXYLATE AMINOTRANSFERASE 2-LIKE"/>
    <property type="match status" value="1"/>
</dbReference>
<dbReference type="AlphaFoldDB" id="A0A8H4K0G2"/>
<dbReference type="InterPro" id="IPR015424">
    <property type="entry name" value="PyrdxlP-dep_Trfase"/>
</dbReference>
<accession>A0A8H4K0G2</accession>
<name>A0A8H4K0G2_9HYPO</name>
<evidence type="ECO:0000256" key="2">
    <source>
        <dbReference type="SAM" id="MobiDB-lite"/>
    </source>
</evidence>
<evidence type="ECO:0000313" key="3">
    <source>
        <dbReference type="EMBL" id="KAF4441575.1"/>
    </source>
</evidence>
<dbReference type="Gene3D" id="3.40.640.10">
    <property type="entry name" value="Type I PLP-dependent aspartate aminotransferase-like (Major domain)"/>
    <property type="match status" value="1"/>
</dbReference>
<feature type="compositionally biased region" description="Polar residues" evidence="2">
    <location>
        <begin position="1"/>
        <end position="11"/>
    </location>
</feature>
<dbReference type="Proteomes" id="UP000605986">
    <property type="component" value="Unassembled WGS sequence"/>
</dbReference>
<proteinExistence type="inferred from homology"/>
<comment type="caution">
    <text evidence="3">The sequence shown here is derived from an EMBL/GenBank/DDBJ whole genome shotgun (WGS) entry which is preliminary data.</text>
</comment>
<feature type="region of interest" description="Disordered" evidence="2">
    <location>
        <begin position="1"/>
        <end position="23"/>
    </location>
</feature>
<sequence length="140" mass="15186">MGSLPSSSDFWPTQPGGPVSRPYPSTHPVVNLAERLARFLPSPLQKFLFLNTGSEQIEAAIKIAKCYTGKFEIIAFSASYNGLTPSCGSVTYSAGRKCGGPAIPGSLAFPAPYGYRSPFKKPDGSWDWETKMEFGWSLID</sequence>
<gene>
    <name evidence="3" type="ORF">F53441_11979</name>
</gene>
<dbReference type="EMBL" id="JAADJG010000618">
    <property type="protein sequence ID" value="KAF4441575.1"/>
    <property type="molecule type" value="Genomic_DNA"/>
</dbReference>
<evidence type="ECO:0000256" key="1">
    <source>
        <dbReference type="ARBA" id="ARBA00008954"/>
    </source>
</evidence>
<dbReference type="GO" id="GO:0008483">
    <property type="term" value="F:transaminase activity"/>
    <property type="evidence" value="ECO:0007669"/>
    <property type="project" value="InterPro"/>
</dbReference>
<dbReference type="OrthoDB" id="10261433at2759"/>
<keyword evidence="4" id="KW-1185">Reference proteome</keyword>